<dbReference type="InParanoid" id="A0A2P5CA73"/>
<accession>A0A2P5CA73</accession>
<evidence type="ECO:0000313" key="1">
    <source>
        <dbReference type="EMBL" id="PON57895.1"/>
    </source>
</evidence>
<gene>
    <name evidence="1" type="ORF">TorRG33x02_292580</name>
</gene>
<comment type="caution">
    <text evidence="1">The sequence shown here is derived from an EMBL/GenBank/DDBJ whole genome shotgun (WGS) entry which is preliminary data.</text>
</comment>
<evidence type="ECO:0000313" key="2">
    <source>
        <dbReference type="Proteomes" id="UP000237000"/>
    </source>
</evidence>
<dbReference type="Proteomes" id="UP000237000">
    <property type="component" value="Unassembled WGS sequence"/>
</dbReference>
<keyword evidence="2" id="KW-1185">Reference proteome</keyword>
<name>A0A2P5CA73_TREOI</name>
<reference evidence="2" key="1">
    <citation type="submission" date="2016-06" db="EMBL/GenBank/DDBJ databases">
        <title>Parallel loss of symbiosis genes in relatives of nitrogen-fixing non-legume Parasponia.</title>
        <authorList>
            <person name="Van Velzen R."/>
            <person name="Holmer R."/>
            <person name="Bu F."/>
            <person name="Rutten L."/>
            <person name="Van Zeijl A."/>
            <person name="Liu W."/>
            <person name="Santuari L."/>
            <person name="Cao Q."/>
            <person name="Sharma T."/>
            <person name="Shen D."/>
            <person name="Roswanjaya Y."/>
            <person name="Wardhani T."/>
            <person name="Kalhor M.S."/>
            <person name="Jansen J."/>
            <person name="Van den Hoogen J."/>
            <person name="Gungor B."/>
            <person name="Hartog M."/>
            <person name="Hontelez J."/>
            <person name="Verver J."/>
            <person name="Yang W.-C."/>
            <person name="Schijlen E."/>
            <person name="Repin R."/>
            <person name="Schilthuizen M."/>
            <person name="Schranz E."/>
            <person name="Heidstra R."/>
            <person name="Miyata K."/>
            <person name="Fedorova E."/>
            <person name="Kohlen W."/>
            <person name="Bisseling T."/>
            <person name="Smit S."/>
            <person name="Geurts R."/>
        </authorList>
    </citation>
    <scope>NUCLEOTIDE SEQUENCE [LARGE SCALE GENOMIC DNA]</scope>
    <source>
        <strain evidence="2">cv. RG33-2</strain>
    </source>
</reference>
<protein>
    <submittedName>
        <fullName evidence="1">Uncharacterized protein</fullName>
    </submittedName>
</protein>
<dbReference type="AlphaFoldDB" id="A0A2P5CA73"/>
<organism evidence="1 2">
    <name type="scientific">Trema orientale</name>
    <name type="common">Charcoal tree</name>
    <name type="synonym">Celtis orientalis</name>
    <dbReference type="NCBI Taxonomy" id="63057"/>
    <lineage>
        <taxon>Eukaryota</taxon>
        <taxon>Viridiplantae</taxon>
        <taxon>Streptophyta</taxon>
        <taxon>Embryophyta</taxon>
        <taxon>Tracheophyta</taxon>
        <taxon>Spermatophyta</taxon>
        <taxon>Magnoliopsida</taxon>
        <taxon>eudicotyledons</taxon>
        <taxon>Gunneridae</taxon>
        <taxon>Pentapetalae</taxon>
        <taxon>rosids</taxon>
        <taxon>fabids</taxon>
        <taxon>Rosales</taxon>
        <taxon>Cannabaceae</taxon>
        <taxon>Trema</taxon>
    </lineage>
</organism>
<proteinExistence type="predicted"/>
<dbReference type="EMBL" id="JXTC01000392">
    <property type="protein sequence ID" value="PON57895.1"/>
    <property type="molecule type" value="Genomic_DNA"/>
</dbReference>
<sequence>MSTIKIYCLVHSEHSNKQYQYRSQKSPNTFKENCMKIIWPMGF</sequence>